<dbReference type="EMBL" id="JBGBPQ010000001">
    <property type="protein sequence ID" value="KAL1530889.1"/>
    <property type="molecule type" value="Genomic_DNA"/>
</dbReference>
<name>A0AB34KE73_PRYPA</name>
<accession>A0AB34KE73</accession>
<comment type="caution">
    <text evidence="2">The sequence shown here is derived from an EMBL/GenBank/DDBJ whole genome shotgun (WGS) entry which is preliminary data.</text>
</comment>
<evidence type="ECO:0000313" key="2">
    <source>
        <dbReference type="EMBL" id="KAL1530889.1"/>
    </source>
</evidence>
<keyword evidence="3" id="KW-1185">Reference proteome</keyword>
<sequence length="195" mass="20842">MTTCFPRASWLSSWIASFSRGLDSNQQPAHAPPSPQAPAPKKLPELHDPADACFASELCVLLLVRADRRGRGRAAVRTRSPMLKRTTERFAIAAPLLLSSLPLLLSPLLGSSPPPRGYMCVHLSELPSHPHLVLINTATAIAYSLHHIVAHIAALSSPPAMLLLELPHCFLTPHAEGGPPLLAALAATIPPPTRT</sequence>
<dbReference type="AlphaFoldDB" id="A0AB34KE73"/>
<dbReference type="Proteomes" id="UP001515480">
    <property type="component" value="Unassembled WGS sequence"/>
</dbReference>
<organism evidence="2 3">
    <name type="scientific">Prymnesium parvum</name>
    <name type="common">Toxic golden alga</name>
    <dbReference type="NCBI Taxonomy" id="97485"/>
    <lineage>
        <taxon>Eukaryota</taxon>
        <taxon>Haptista</taxon>
        <taxon>Haptophyta</taxon>
        <taxon>Prymnesiophyceae</taxon>
        <taxon>Prymnesiales</taxon>
        <taxon>Prymnesiaceae</taxon>
        <taxon>Prymnesium</taxon>
    </lineage>
</organism>
<reference evidence="2 3" key="1">
    <citation type="journal article" date="2024" name="Science">
        <title>Giant polyketide synthase enzymes in the biosynthesis of giant marine polyether toxins.</title>
        <authorList>
            <person name="Fallon T.R."/>
            <person name="Shende V.V."/>
            <person name="Wierzbicki I.H."/>
            <person name="Pendleton A.L."/>
            <person name="Watervoot N.F."/>
            <person name="Auber R.P."/>
            <person name="Gonzalez D.J."/>
            <person name="Wisecaver J.H."/>
            <person name="Moore B.S."/>
        </authorList>
    </citation>
    <scope>NUCLEOTIDE SEQUENCE [LARGE SCALE GENOMIC DNA]</scope>
    <source>
        <strain evidence="2 3">12B1</strain>
    </source>
</reference>
<evidence type="ECO:0000256" key="1">
    <source>
        <dbReference type="SAM" id="MobiDB-lite"/>
    </source>
</evidence>
<gene>
    <name evidence="2" type="ORF">AB1Y20_001780</name>
</gene>
<evidence type="ECO:0000313" key="3">
    <source>
        <dbReference type="Proteomes" id="UP001515480"/>
    </source>
</evidence>
<feature type="region of interest" description="Disordered" evidence="1">
    <location>
        <begin position="22"/>
        <end position="43"/>
    </location>
</feature>
<protein>
    <recommendedName>
        <fullName evidence="4">Mannosyltransferase</fullName>
    </recommendedName>
</protein>
<proteinExistence type="predicted"/>
<evidence type="ECO:0008006" key="4">
    <source>
        <dbReference type="Google" id="ProtNLM"/>
    </source>
</evidence>